<dbReference type="RefSeq" id="WP_041113789.1">
    <property type="nucleotide sequence ID" value="NZ_JARTHD010000011.1"/>
</dbReference>
<dbReference type="PROSITE" id="PS51272">
    <property type="entry name" value="SLH"/>
    <property type="match status" value="2"/>
</dbReference>
<feature type="chain" id="PRO_5045991171" description="SLH domain-containing protein" evidence="2">
    <location>
        <begin position="31"/>
        <end position="1019"/>
    </location>
</feature>
<evidence type="ECO:0000259" key="3">
    <source>
        <dbReference type="PROSITE" id="PS51272"/>
    </source>
</evidence>
<evidence type="ECO:0000313" key="4">
    <source>
        <dbReference type="EMBL" id="KIL78622.1"/>
    </source>
</evidence>
<comment type="caution">
    <text evidence="4">The sequence shown here is derived from an EMBL/GenBank/DDBJ whole genome shotgun (WGS) entry which is preliminary data.</text>
</comment>
<protein>
    <recommendedName>
        <fullName evidence="3">SLH domain-containing protein</fullName>
    </recommendedName>
</protein>
<evidence type="ECO:0000256" key="2">
    <source>
        <dbReference type="SAM" id="SignalP"/>
    </source>
</evidence>
<dbReference type="EMBL" id="JXLP01000009">
    <property type="protein sequence ID" value="KIL78622.1"/>
    <property type="molecule type" value="Genomic_DNA"/>
</dbReference>
<evidence type="ECO:0000256" key="1">
    <source>
        <dbReference type="ARBA" id="ARBA00022729"/>
    </source>
</evidence>
<dbReference type="InterPro" id="IPR051465">
    <property type="entry name" value="Cell_Envelope_Struct_Comp"/>
</dbReference>
<gene>
    <name evidence="4" type="ORF">SD77_4302</name>
</gene>
<dbReference type="InterPro" id="IPR001119">
    <property type="entry name" value="SLH_dom"/>
</dbReference>
<dbReference type="InterPro" id="IPR006311">
    <property type="entry name" value="TAT_signal"/>
</dbReference>
<keyword evidence="5" id="KW-1185">Reference proteome</keyword>
<keyword evidence="1 2" id="KW-0732">Signal</keyword>
<dbReference type="InterPro" id="IPR014755">
    <property type="entry name" value="Cu-Rt/internalin_Ig-like"/>
</dbReference>
<reference evidence="4 5" key="1">
    <citation type="submission" date="2015-01" db="EMBL/GenBank/DDBJ databases">
        <title>Genome Assembly of Bacillus badius MTCC 1458.</title>
        <authorList>
            <person name="Verma A."/>
            <person name="Khatri I."/>
            <person name="Mual P."/>
            <person name="Subramanian S."/>
            <person name="Krishnamurthi S."/>
        </authorList>
    </citation>
    <scope>NUCLEOTIDE SEQUENCE [LARGE SCALE GENOMIC DNA]</scope>
    <source>
        <strain evidence="4 5">MTCC 1458</strain>
    </source>
</reference>
<dbReference type="PANTHER" id="PTHR43308">
    <property type="entry name" value="OUTER MEMBRANE PROTEIN ALPHA-RELATED"/>
    <property type="match status" value="1"/>
</dbReference>
<sequence length="1019" mass="108232">MGSKQKSYRKFIAVSATATIAATAVTPAAAASFTDVTSPYKEAVNYLISKGIASGYPNGEFGIANEIKRVDMAIMLAKALKLNIEKAPSSGFTDVPTRGVKAVNALKAAGLVSGKTTKSFGSDQMMTRGEMALILAKAYKLTGTADLKFTDVAPRYQSAVKALVAAKITNGQTPTKFGTDVPIRRGEFAIFLYRAETLMNKPDEPEAPTLEVLSVAASTKTTVQVTFNTAVDSAAASNFSISGGTVTSVSLNNAKTVATLQVSGLADEKEYTLSFNNLKSAGKPANLSSKTFKTPAAPVKQWGLKASAGASTLTADGKASTEITYQLVDTSTGAVDTNASSIAIDVSTTKGSLDNTRITLQKGIAKVKLTAPVSTTDVKGEVTAKVASATGDYSSLVGKTAGTVSITFKKPAVDVAGPVPILIKASSTQADRLTLEFDRDIPLSALVQTNSKGELLYKYLEGSNWTSEVTKDKIPSDVKAGSIYHLLYNNGLVVKQNSSEKAIVGLKPVAGNSKAIEVIFEKSQQGTLTNNQAVDIEASPRNTEGQVVKSSVRFYLTDAKKPEAVSAQAVGQNQLKVNFSEPVAAASFKIDAIHTKGFTNEFGEFNPATLQDDRHTAFLTLDANYVEGTDKSIPGYFTSGLHKVEVSAISDLVGNTGGTKNLDFNVTANTTKPTATVKVESPKRFRVSFSTEVNEQEVERALELQYSLDGKTYQRVSNPDDYIVTKVLNKNEYMVEVQKDWTVIDPSLENYTKGKYQLFIPENSVTNMNNGVQNAAITLNLNYSGSLLNTLDSRKPALTSIERTDDVNVFIITMDEPVKKEGAVVEFTGKKSDGTAALPITGEVEGYIEDGTNRKFKVRAPELQELVNNEGYSSSWTVIVKNISDDVGNITEATSSKSLIVNKQANNVDFKLVQAAGATGTSNDTVTLTFSEGVQHRGGANDATVPGVYTLNGSALPEGTTISAADGDGNPKNGLEQVIVSLPTNTLKTVSNVITVKKGLVSYDGSVLIGDNSYVFQAK</sequence>
<name>A0ABR5AV67_BACBA</name>
<dbReference type="Gene3D" id="2.60.40.1220">
    <property type="match status" value="2"/>
</dbReference>
<evidence type="ECO:0000313" key="5">
    <source>
        <dbReference type="Proteomes" id="UP000031982"/>
    </source>
</evidence>
<feature type="signal peptide" evidence="2">
    <location>
        <begin position="1"/>
        <end position="30"/>
    </location>
</feature>
<organism evidence="4 5">
    <name type="scientific">Bacillus badius</name>
    <dbReference type="NCBI Taxonomy" id="1455"/>
    <lineage>
        <taxon>Bacteria</taxon>
        <taxon>Bacillati</taxon>
        <taxon>Bacillota</taxon>
        <taxon>Bacilli</taxon>
        <taxon>Bacillales</taxon>
        <taxon>Bacillaceae</taxon>
        <taxon>Pseudobacillus</taxon>
    </lineage>
</organism>
<dbReference type="Pfam" id="PF00395">
    <property type="entry name" value="SLH"/>
    <property type="match status" value="3"/>
</dbReference>
<feature type="domain" description="SLH" evidence="3">
    <location>
        <begin position="143"/>
        <end position="206"/>
    </location>
</feature>
<proteinExistence type="predicted"/>
<feature type="domain" description="SLH" evidence="3">
    <location>
        <begin position="27"/>
        <end position="90"/>
    </location>
</feature>
<dbReference type="PROSITE" id="PS51318">
    <property type="entry name" value="TAT"/>
    <property type="match status" value="1"/>
</dbReference>
<dbReference type="Proteomes" id="UP000031982">
    <property type="component" value="Unassembled WGS sequence"/>
</dbReference>
<accession>A0ABR5AV67</accession>